<keyword evidence="3" id="KW-1185">Reference proteome</keyword>
<reference evidence="2 3" key="1">
    <citation type="journal article" date="2019" name="Sci. Rep.">
        <title>Orb-weaving spider Araneus ventricosus genome elucidates the spidroin gene catalogue.</title>
        <authorList>
            <person name="Kono N."/>
            <person name="Nakamura H."/>
            <person name="Ohtoshi R."/>
            <person name="Moran D.A.P."/>
            <person name="Shinohara A."/>
            <person name="Yoshida Y."/>
            <person name="Fujiwara M."/>
            <person name="Mori M."/>
            <person name="Tomita M."/>
            <person name="Arakawa K."/>
        </authorList>
    </citation>
    <scope>NUCLEOTIDE SEQUENCE [LARGE SCALE GENOMIC DNA]</scope>
</reference>
<gene>
    <name evidence="2" type="ORF">AVEN_87588_1</name>
</gene>
<protein>
    <submittedName>
        <fullName evidence="2">Uncharacterized protein</fullName>
    </submittedName>
</protein>
<evidence type="ECO:0000256" key="1">
    <source>
        <dbReference type="SAM" id="MobiDB-lite"/>
    </source>
</evidence>
<organism evidence="2 3">
    <name type="scientific">Araneus ventricosus</name>
    <name type="common">Orbweaver spider</name>
    <name type="synonym">Epeira ventricosa</name>
    <dbReference type="NCBI Taxonomy" id="182803"/>
    <lineage>
        <taxon>Eukaryota</taxon>
        <taxon>Metazoa</taxon>
        <taxon>Ecdysozoa</taxon>
        <taxon>Arthropoda</taxon>
        <taxon>Chelicerata</taxon>
        <taxon>Arachnida</taxon>
        <taxon>Araneae</taxon>
        <taxon>Araneomorphae</taxon>
        <taxon>Entelegynae</taxon>
        <taxon>Araneoidea</taxon>
        <taxon>Araneidae</taxon>
        <taxon>Araneus</taxon>
    </lineage>
</organism>
<feature type="compositionally biased region" description="Polar residues" evidence="1">
    <location>
        <begin position="36"/>
        <end position="53"/>
    </location>
</feature>
<dbReference type="AlphaFoldDB" id="A0A4Y2LR44"/>
<dbReference type="EMBL" id="BGPR01006236">
    <property type="protein sequence ID" value="GBN17208.1"/>
    <property type="molecule type" value="Genomic_DNA"/>
</dbReference>
<evidence type="ECO:0000313" key="3">
    <source>
        <dbReference type="Proteomes" id="UP000499080"/>
    </source>
</evidence>
<proteinExistence type="predicted"/>
<feature type="region of interest" description="Disordered" evidence="1">
    <location>
        <begin position="1"/>
        <end position="101"/>
    </location>
</feature>
<name>A0A4Y2LR44_ARAVE</name>
<comment type="caution">
    <text evidence="2">The sequence shown here is derived from an EMBL/GenBank/DDBJ whole genome shotgun (WGS) entry which is preliminary data.</text>
</comment>
<sequence length="101" mass="11163">MSAHTDESLTQLPCPPLQPIKVSPITETPTGFPKQFSVSKTIEPSDTLSNNPDNPALRRSFEVASSSKQDGPFHPANSTEHKRKQPFTDISMRARMLKSTL</sequence>
<accession>A0A4Y2LR44</accession>
<evidence type="ECO:0000313" key="2">
    <source>
        <dbReference type="EMBL" id="GBN17208.1"/>
    </source>
</evidence>
<dbReference type="Proteomes" id="UP000499080">
    <property type="component" value="Unassembled WGS sequence"/>
</dbReference>